<dbReference type="GO" id="GO:0000786">
    <property type="term" value="C:nucleosome"/>
    <property type="evidence" value="ECO:0007669"/>
    <property type="project" value="InterPro"/>
</dbReference>
<reference evidence="4 5" key="1">
    <citation type="journal article" date="2019" name="PLoS ONE">
        <title>Genomic analyses reveal an absence of contemporary introgressive admixture between fin whales and blue whales, despite known hybrids.</title>
        <authorList>
            <person name="Westbury M.V."/>
            <person name="Petersen B."/>
            <person name="Lorenzen E.D."/>
        </authorList>
    </citation>
    <scope>NUCLEOTIDE SEQUENCE [LARGE SCALE GENOMIC DNA]</scope>
    <source>
        <strain evidence="4">FinWhale-01</strain>
    </source>
</reference>
<evidence type="ECO:0000256" key="2">
    <source>
        <dbReference type="SAM" id="MobiDB-lite"/>
    </source>
</evidence>
<gene>
    <name evidence="4" type="ORF">E2I00_019778</name>
</gene>
<dbReference type="InterPro" id="IPR007125">
    <property type="entry name" value="H2A/H2B/H3"/>
</dbReference>
<dbReference type="SMART" id="SM00427">
    <property type="entry name" value="H2B"/>
    <property type="match status" value="1"/>
</dbReference>
<sequence length="136" mass="15208">MPESAKSTRVPKKGSKKAVTKAPKKDGKKRKRSRKQSYSVYVYKVLKQVHPDTGISSKALGIMNSFANDIFERIAGEASRLAHYARPSHPGRSRRLFACCCLESWPSTQCMRVYSDSKNKSLAKTSRSLPEGECQP</sequence>
<dbReference type="OrthoDB" id="10036053at2759"/>
<dbReference type="GO" id="GO:0005634">
    <property type="term" value="C:nucleus"/>
    <property type="evidence" value="ECO:0007669"/>
    <property type="project" value="UniProtKB-ARBA"/>
</dbReference>
<dbReference type="InterPro" id="IPR009072">
    <property type="entry name" value="Histone-fold"/>
</dbReference>
<feature type="domain" description="Core Histone H2A/H2B/H3" evidence="3">
    <location>
        <begin position="20"/>
        <end position="86"/>
    </location>
</feature>
<dbReference type="EMBL" id="SGJD01000931">
    <property type="protein sequence ID" value="KAB0402833.1"/>
    <property type="molecule type" value="Genomic_DNA"/>
</dbReference>
<comment type="caution">
    <text evidence="4">The sequence shown here is derived from an EMBL/GenBank/DDBJ whole genome shotgun (WGS) entry which is preliminary data.</text>
</comment>
<dbReference type="CDD" id="cd22910">
    <property type="entry name" value="HFD_H2B"/>
    <property type="match status" value="1"/>
</dbReference>
<evidence type="ECO:0000256" key="1">
    <source>
        <dbReference type="ARBA" id="ARBA00006846"/>
    </source>
</evidence>
<feature type="compositionally biased region" description="Basic residues" evidence="2">
    <location>
        <begin position="9"/>
        <end position="19"/>
    </location>
</feature>
<dbReference type="Proteomes" id="UP000437017">
    <property type="component" value="Unassembled WGS sequence"/>
</dbReference>
<keyword evidence="5" id="KW-1185">Reference proteome</keyword>
<dbReference type="PANTHER" id="PTHR23428">
    <property type="entry name" value="HISTONE H2B"/>
    <property type="match status" value="1"/>
</dbReference>
<dbReference type="AlphaFoldDB" id="A0A6A1Q6S5"/>
<dbReference type="Gene3D" id="1.10.20.10">
    <property type="entry name" value="Histone, subunit A"/>
    <property type="match status" value="1"/>
</dbReference>
<dbReference type="GO" id="GO:0003677">
    <property type="term" value="F:DNA binding"/>
    <property type="evidence" value="ECO:0007669"/>
    <property type="project" value="InterPro"/>
</dbReference>
<feature type="region of interest" description="Disordered" evidence="2">
    <location>
        <begin position="1"/>
        <end position="36"/>
    </location>
</feature>
<dbReference type="GO" id="GO:0030527">
    <property type="term" value="F:structural constituent of chromatin"/>
    <property type="evidence" value="ECO:0007669"/>
    <property type="project" value="InterPro"/>
</dbReference>
<dbReference type="SUPFAM" id="SSF47113">
    <property type="entry name" value="Histone-fold"/>
    <property type="match status" value="1"/>
</dbReference>
<dbReference type="PRINTS" id="PR00621">
    <property type="entry name" value="HISTONEH2B"/>
</dbReference>
<evidence type="ECO:0000259" key="3">
    <source>
        <dbReference type="Pfam" id="PF00125"/>
    </source>
</evidence>
<dbReference type="InterPro" id="IPR000558">
    <property type="entry name" value="Histone_H2B"/>
</dbReference>
<dbReference type="GO" id="GO:0046982">
    <property type="term" value="F:protein heterodimerization activity"/>
    <property type="evidence" value="ECO:0007669"/>
    <property type="project" value="InterPro"/>
</dbReference>
<protein>
    <recommendedName>
        <fullName evidence="3">Core Histone H2A/H2B/H3 domain-containing protein</fullName>
    </recommendedName>
</protein>
<name>A0A6A1Q6S5_BALPH</name>
<evidence type="ECO:0000313" key="4">
    <source>
        <dbReference type="EMBL" id="KAB0402833.1"/>
    </source>
</evidence>
<evidence type="ECO:0000313" key="5">
    <source>
        <dbReference type="Proteomes" id="UP000437017"/>
    </source>
</evidence>
<dbReference type="Pfam" id="PF00125">
    <property type="entry name" value="Histone"/>
    <property type="match status" value="1"/>
</dbReference>
<comment type="similarity">
    <text evidence="1">Belongs to the histone H2B family.</text>
</comment>
<feature type="compositionally biased region" description="Basic residues" evidence="2">
    <location>
        <begin position="26"/>
        <end position="35"/>
    </location>
</feature>
<proteinExistence type="inferred from homology"/>
<dbReference type="FunFam" id="1.10.20.10:FF:000043">
    <property type="entry name" value="Histone H2B"/>
    <property type="match status" value="1"/>
</dbReference>
<organism evidence="4 5">
    <name type="scientific">Balaenoptera physalus</name>
    <name type="common">Fin whale</name>
    <name type="synonym">Balaena physalus</name>
    <dbReference type="NCBI Taxonomy" id="9770"/>
    <lineage>
        <taxon>Eukaryota</taxon>
        <taxon>Metazoa</taxon>
        <taxon>Chordata</taxon>
        <taxon>Craniata</taxon>
        <taxon>Vertebrata</taxon>
        <taxon>Euteleostomi</taxon>
        <taxon>Mammalia</taxon>
        <taxon>Eutheria</taxon>
        <taxon>Laurasiatheria</taxon>
        <taxon>Artiodactyla</taxon>
        <taxon>Whippomorpha</taxon>
        <taxon>Cetacea</taxon>
        <taxon>Mysticeti</taxon>
        <taxon>Balaenopteridae</taxon>
        <taxon>Balaenoptera</taxon>
    </lineage>
</organism>
<accession>A0A6A1Q6S5</accession>